<reference evidence="1" key="2">
    <citation type="submission" date="2021-10" db="EMBL/GenBank/DDBJ databases">
        <authorList>
            <person name="Piombo E."/>
        </authorList>
    </citation>
    <scope>NUCLEOTIDE SEQUENCE</scope>
</reference>
<reference evidence="1" key="1">
    <citation type="submission" date="2020-04" db="EMBL/GenBank/DDBJ databases">
        <authorList>
            <person name="Broberg M."/>
        </authorList>
    </citation>
    <scope>NUCLEOTIDE SEQUENCE</scope>
</reference>
<proteinExistence type="predicted"/>
<comment type="caution">
    <text evidence="1">The sequence shown here is derived from an EMBL/GenBank/DDBJ whole genome shotgun (WGS) entry which is preliminary data.</text>
</comment>
<name>A0ACA9USD6_BIOOC</name>
<evidence type="ECO:0000313" key="2">
    <source>
        <dbReference type="Proteomes" id="UP000836387"/>
    </source>
</evidence>
<dbReference type="EMBL" id="CADEHS020000645">
    <property type="protein sequence ID" value="CAG9956365.1"/>
    <property type="molecule type" value="Genomic_DNA"/>
</dbReference>
<sequence length="155" mass="17661">MGPHTISQVCKDAREIVKKYCITFRGEITAPITTKGPVVYANINTTTKGQIVYARMLEMRRDCRRLMQFSIKASTWSFSGMDPHAISQVCKDARDIVKKHFQGNANTPITTKRPVVYTWMLAMLRDCRRLSLVEGITIPQKIPPPLLKQLCPRPQ</sequence>
<dbReference type="Proteomes" id="UP000836387">
    <property type="component" value="Unassembled WGS sequence"/>
</dbReference>
<evidence type="ECO:0000313" key="1">
    <source>
        <dbReference type="EMBL" id="CAG9956365.1"/>
    </source>
</evidence>
<keyword evidence="2" id="KW-1185">Reference proteome</keyword>
<protein>
    <submittedName>
        <fullName evidence="1">Uncharacterized protein</fullName>
    </submittedName>
</protein>
<accession>A0ACA9USD6</accession>
<gene>
    <name evidence="1" type="ORF">CRV2_00008271</name>
</gene>
<organism evidence="1 2">
    <name type="scientific">Clonostachys rosea f. rosea IK726</name>
    <dbReference type="NCBI Taxonomy" id="1349383"/>
    <lineage>
        <taxon>Eukaryota</taxon>
        <taxon>Fungi</taxon>
        <taxon>Dikarya</taxon>
        <taxon>Ascomycota</taxon>
        <taxon>Pezizomycotina</taxon>
        <taxon>Sordariomycetes</taxon>
        <taxon>Hypocreomycetidae</taxon>
        <taxon>Hypocreales</taxon>
        <taxon>Bionectriaceae</taxon>
        <taxon>Clonostachys</taxon>
    </lineage>
</organism>